<name>A0ABU1VXJ3_9GAMM</name>
<dbReference type="RefSeq" id="WP_310275371.1">
    <property type="nucleotide sequence ID" value="NZ_JAVDWR010000002.1"/>
</dbReference>
<evidence type="ECO:0000313" key="2">
    <source>
        <dbReference type="EMBL" id="MDR7120168.1"/>
    </source>
</evidence>
<proteinExistence type="predicted"/>
<evidence type="ECO:0000256" key="1">
    <source>
        <dbReference type="SAM" id="Phobius"/>
    </source>
</evidence>
<gene>
    <name evidence="2" type="ORF">J2W69_001097</name>
</gene>
<protein>
    <submittedName>
        <fullName evidence="2">Uncharacterized protein</fullName>
    </submittedName>
</protein>
<sequence length="135" mass="15455">MNIQADRAVSFFDLGEDCIRVESSFLTGQEQVFVNDELISKKLSWRFKSVHAFELKGQNIEIRLRVSGILLSSVVIEFWVNGEMKDSDLWDLKRIMQQGKQLRAQQSWWKMLLTIFVFGMAGAAVGYSLASLFKG</sequence>
<reference evidence="2 3" key="1">
    <citation type="submission" date="2023-07" db="EMBL/GenBank/DDBJ databases">
        <title>Sorghum-associated microbial communities from plants grown in Nebraska, USA.</title>
        <authorList>
            <person name="Schachtman D."/>
        </authorList>
    </citation>
    <scope>NUCLEOTIDE SEQUENCE [LARGE SCALE GENOMIC DNA]</scope>
    <source>
        <strain evidence="2 3">4138</strain>
    </source>
</reference>
<evidence type="ECO:0000313" key="3">
    <source>
        <dbReference type="Proteomes" id="UP001257909"/>
    </source>
</evidence>
<keyword evidence="1" id="KW-0812">Transmembrane</keyword>
<keyword evidence="1" id="KW-0472">Membrane</keyword>
<feature type="transmembrane region" description="Helical" evidence="1">
    <location>
        <begin position="108"/>
        <end position="130"/>
    </location>
</feature>
<keyword evidence="3" id="KW-1185">Reference proteome</keyword>
<comment type="caution">
    <text evidence="2">The sequence shown here is derived from an EMBL/GenBank/DDBJ whole genome shotgun (WGS) entry which is preliminary data.</text>
</comment>
<keyword evidence="1" id="KW-1133">Transmembrane helix</keyword>
<organism evidence="2 3">
    <name type="scientific">Rheinheimera soli</name>
    <dbReference type="NCBI Taxonomy" id="443616"/>
    <lineage>
        <taxon>Bacteria</taxon>
        <taxon>Pseudomonadati</taxon>
        <taxon>Pseudomonadota</taxon>
        <taxon>Gammaproteobacteria</taxon>
        <taxon>Chromatiales</taxon>
        <taxon>Chromatiaceae</taxon>
        <taxon>Rheinheimera</taxon>
    </lineage>
</organism>
<dbReference type="EMBL" id="JAVDWR010000002">
    <property type="protein sequence ID" value="MDR7120168.1"/>
    <property type="molecule type" value="Genomic_DNA"/>
</dbReference>
<accession>A0ABU1VXJ3</accession>
<dbReference type="Proteomes" id="UP001257909">
    <property type="component" value="Unassembled WGS sequence"/>
</dbReference>